<reference evidence="2 3" key="1">
    <citation type="submission" date="2020-07" db="EMBL/GenBank/DDBJ databases">
        <title>Complete genome and description of Selenomonas timonensis sp. nov., a new bacterium isolated from a gingivitis subject.</title>
        <authorList>
            <person name="Antezack A."/>
        </authorList>
    </citation>
    <scope>NUCLEOTIDE SEQUENCE [LARGE SCALE GENOMIC DNA]</scope>
    <source>
        <strain evidence="2 3">Marseille-Q3039</strain>
    </source>
</reference>
<sequence length="39" mass="4168">MAFCENCGNQLGAGERFCTNCGAQPSPVRHGGGGLRERW</sequence>
<accession>A0A7G7VLB0</accession>
<protein>
    <submittedName>
        <fullName evidence="2">Zinc-ribbon domain-containing protein</fullName>
    </submittedName>
</protein>
<name>A0A7G7VLB0_9FIRM</name>
<dbReference type="Proteomes" id="UP000515480">
    <property type="component" value="Chromosome"/>
</dbReference>
<keyword evidence="3" id="KW-1185">Reference proteome</keyword>
<dbReference type="EMBL" id="CP060204">
    <property type="protein sequence ID" value="QNH54903.1"/>
    <property type="molecule type" value="Genomic_DNA"/>
</dbReference>
<gene>
    <name evidence="2" type="ORF">H1B31_02815</name>
</gene>
<dbReference type="KEGG" id="stim:H1B31_02815"/>
<dbReference type="InterPro" id="IPR026870">
    <property type="entry name" value="Zinc_ribbon_dom"/>
</dbReference>
<dbReference type="RefSeq" id="WP_185980825.1">
    <property type="nucleotide sequence ID" value="NZ_CP060204.1"/>
</dbReference>
<feature type="domain" description="Zinc-ribbon" evidence="1">
    <location>
        <begin position="3"/>
        <end position="23"/>
    </location>
</feature>
<evidence type="ECO:0000313" key="3">
    <source>
        <dbReference type="Proteomes" id="UP000515480"/>
    </source>
</evidence>
<evidence type="ECO:0000313" key="2">
    <source>
        <dbReference type="EMBL" id="QNH54903.1"/>
    </source>
</evidence>
<organism evidence="2 3">
    <name type="scientific">Selenomonas timonae</name>
    <dbReference type="NCBI Taxonomy" id="2754044"/>
    <lineage>
        <taxon>Bacteria</taxon>
        <taxon>Bacillati</taxon>
        <taxon>Bacillota</taxon>
        <taxon>Negativicutes</taxon>
        <taxon>Selenomonadales</taxon>
        <taxon>Selenomonadaceae</taxon>
        <taxon>Selenomonas</taxon>
    </lineage>
</organism>
<dbReference type="Pfam" id="PF13240">
    <property type="entry name" value="Zn_Ribbon_1"/>
    <property type="match status" value="1"/>
</dbReference>
<evidence type="ECO:0000259" key="1">
    <source>
        <dbReference type="Pfam" id="PF13240"/>
    </source>
</evidence>
<proteinExistence type="predicted"/>
<dbReference type="AlphaFoldDB" id="A0A7G7VLB0"/>